<sequence>MVLQLCYGTILFPHQILIKRAFDLLTTRYRHHRSHVSRMRLDRLNRLHQANVFTVFVLGPDNESIPILATDNTTINEIKYSLVLKGKIPLHTPYSVYTSRTRYRPLLGSETLGSLGAGSLTHFHFRTHLLGGAESSSGRSHRSITASAKVLDPSNTAHALSSHQEAQKRAIEEARLRAEAEKQQDELSTPVATSSNLSAPASPSVSHPTSPGRRTAKEADLSFSDSVSDDDGNPHPPPPRNGKGRTVVDDDDDKIPNRRPPKKRSKCPIITVDDSEAVDDDGIYQDISLTSITPAPRERRAGKTRDVDAFFESSVAVQQNDGSVKNLRACKKCPYVYLYSG</sequence>
<reference evidence="2 3" key="1">
    <citation type="submission" date="2014-04" db="EMBL/GenBank/DDBJ databases">
        <authorList>
            <consortium name="DOE Joint Genome Institute"/>
            <person name="Kuo A."/>
            <person name="Tarkka M."/>
            <person name="Buscot F."/>
            <person name="Kohler A."/>
            <person name="Nagy L.G."/>
            <person name="Floudas D."/>
            <person name="Copeland A."/>
            <person name="Barry K.W."/>
            <person name="Cichocki N."/>
            <person name="Veneault-Fourrey C."/>
            <person name="LaButti K."/>
            <person name="Lindquist E.A."/>
            <person name="Lipzen A."/>
            <person name="Lundell T."/>
            <person name="Morin E."/>
            <person name="Murat C."/>
            <person name="Sun H."/>
            <person name="Tunlid A."/>
            <person name="Henrissat B."/>
            <person name="Grigoriev I.V."/>
            <person name="Hibbett D.S."/>
            <person name="Martin F."/>
            <person name="Nordberg H.P."/>
            <person name="Cantor M.N."/>
            <person name="Hua S.X."/>
        </authorList>
    </citation>
    <scope>NUCLEOTIDE SEQUENCE [LARGE SCALE GENOMIC DNA]</scope>
    <source>
        <strain evidence="2 3">F 1598</strain>
    </source>
</reference>
<feature type="compositionally biased region" description="Basic residues" evidence="1">
    <location>
        <begin position="257"/>
        <end position="266"/>
    </location>
</feature>
<evidence type="ECO:0000313" key="3">
    <source>
        <dbReference type="Proteomes" id="UP000054166"/>
    </source>
</evidence>
<dbReference type="Proteomes" id="UP000054166">
    <property type="component" value="Unassembled WGS sequence"/>
</dbReference>
<feature type="region of interest" description="Disordered" evidence="1">
    <location>
        <begin position="178"/>
        <end position="280"/>
    </location>
</feature>
<dbReference type="EMBL" id="KN833019">
    <property type="protein sequence ID" value="KIM78071.1"/>
    <property type="molecule type" value="Genomic_DNA"/>
</dbReference>
<dbReference type="AlphaFoldDB" id="A0A0C3FDT5"/>
<feature type="compositionally biased region" description="Polar residues" evidence="1">
    <location>
        <begin position="186"/>
        <end position="209"/>
    </location>
</feature>
<accession>A0A0C3FDT5</accession>
<name>A0A0C3FDT5_PILCF</name>
<organism evidence="2 3">
    <name type="scientific">Piloderma croceum (strain F 1598)</name>
    <dbReference type="NCBI Taxonomy" id="765440"/>
    <lineage>
        <taxon>Eukaryota</taxon>
        <taxon>Fungi</taxon>
        <taxon>Dikarya</taxon>
        <taxon>Basidiomycota</taxon>
        <taxon>Agaricomycotina</taxon>
        <taxon>Agaricomycetes</taxon>
        <taxon>Agaricomycetidae</taxon>
        <taxon>Atheliales</taxon>
        <taxon>Atheliaceae</taxon>
        <taxon>Piloderma</taxon>
    </lineage>
</organism>
<gene>
    <name evidence="2" type="ORF">PILCRDRAFT_602829</name>
</gene>
<evidence type="ECO:0000256" key="1">
    <source>
        <dbReference type="SAM" id="MobiDB-lite"/>
    </source>
</evidence>
<protein>
    <submittedName>
        <fullName evidence="2">Uncharacterized protein</fullName>
    </submittedName>
</protein>
<reference evidence="3" key="2">
    <citation type="submission" date="2015-01" db="EMBL/GenBank/DDBJ databases">
        <title>Evolutionary Origins and Diversification of the Mycorrhizal Mutualists.</title>
        <authorList>
            <consortium name="DOE Joint Genome Institute"/>
            <consortium name="Mycorrhizal Genomics Consortium"/>
            <person name="Kohler A."/>
            <person name="Kuo A."/>
            <person name="Nagy L.G."/>
            <person name="Floudas D."/>
            <person name="Copeland A."/>
            <person name="Barry K.W."/>
            <person name="Cichocki N."/>
            <person name="Veneault-Fourrey C."/>
            <person name="LaButti K."/>
            <person name="Lindquist E.A."/>
            <person name="Lipzen A."/>
            <person name="Lundell T."/>
            <person name="Morin E."/>
            <person name="Murat C."/>
            <person name="Riley R."/>
            <person name="Ohm R."/>
            <person name="Sun H."/>
            <person name="Tunlid A."/>
            <person name="Henrissat B."/>
            <person name="Grigoriev I.V."/>
            <person name="Hibbett D.S."/>
            <person name="Martin F."/>
        </authorList>
    </citation>
    <scope>NUCLEOTIDE SEQUENCE [LARGE SCALE GENOMIC DNA]</scope>
    <source>
        <strain evidence="3">F 1598</strain>
    </source>
</reference>
<proteinExistence type="predicted"/>
<evidence type="ECO:0000313" key="2">
    <source>
        <dbReference type="EMBL" id="KIM78071.1"/>
    </source>
</evidence>
<dbReference type="InParanoid" id="A0A0C3FDT5"/>
<keyword evidence="3" id="KW-1185">Reference proteome</keyword>
<dbReference type="HOGENOM" id="CLU_814120_0_0_1"/>
<dbReference type="OrthoDB" id="3020379at2759"/>